<reference evidence="4 5" key="1">
    <citation type="journal article" date="2016" name="Nat. Commun.">
        <title>Thousands of microbial genomes shed light on interconnected biogeochemical processes in an aquifer system.</title>
        <authorList>
            <person name="Anantharaman K."/>
            <person name="Brown C.T."/>
            <person name="Hug L.A."/>
            <person name="Sharon I."/>
            <person name="Castelle C.J."/>
            <person name="Probst A.J."/>
            <person name="Thomas B.C."/>
            <person name="Singh A."/>
            <person name="Wilkins M.J."/>
            <person name="Karaoz U."/>
            <person name="Brodie E.L."/>
            <person name="Williams K.H."/>
            <person name="Hubbard S.S."/>
            <person name="Banfield J.F."/>
        </authorList>
    </citation>
    <scope>NUCLEOTIDE SEQUENCE [LARGE SCALE GENOMIC DNA]</scope>
</reference>
<dbReference type="PANTHER" id="PTHR33392">
    <property type="entry name" value="POLYISOPRENYL-TEICHOIC ACID--PEPTIDOGLYCAN TEICHOIC ACID TRANSFERASE TAGU"/>
    <property type="match status" value="1"/>
</dbReference>
<dbReference type="AlphaFoldDB" id="A0A1F4VQL9"/>
<dbReference type="STRING" id="1802627.A3A70_02720"/>
<comment type="similarity">
    <text evidence="1">Belongs to the LytR/CpsA/Psr (LCP) family.</text>
</comment>
<dbReference type="EMBL" id="MEVK01000018">
    <property type="protein sequence ID" value="OGC59330.1"/>
    <property type="molecule type" value="Genomic_DNA"/>
</dbReference>
<feature type="transmembrane region" description="Helical" evidence="2">
    <location>
        <begin position="12"/>
        <end position="34"/>
    </location>
</feature>
<dbReference type="Gene3D" id="3.40.630.190">
    <property type="entry name" value="LCP protein"/>
    <property type="match status" value="1"/>
</dbReference>
<keyword evidence="2" id="KW-0812">Transmembrane</keyword>
<comment type="caution">
    <text evidence="4">The sequence shown here is derived from an EMBL/GenBank/DDBJ whole genome shotgun (WGS) entry which is preliminary data.</text>
</comment>
<sequence length="339" mass="37774">MPAIDEIGKRKIFIGLIAGLSIIFCLEGIGLLAYRYQNQKNLVTSADKFKVPAQKETSISSDLPTDTSKSLISDRGKEYHILILGIDRRGPYDEGFRSDINLLASFSKSRKKVVLTSIPRDLWIDGSRINAFITQEGIDATREKVEQIVGVRPDRFVRIDFDAYVDAVDAVGGIDINVPNTFTDSTYPDDRNGQPGVTTIHFDAGQQHLNGEQALYFARSRKGDGGEGNDFRRMVRQQIVLASLPKAFLSPKCIFNPFVLTAFYQAVNDRLKTDFTIDDTKLAYDLLKSSTDVVVDNLVLDHTYLYAPDPDLFGGAMILRPQNESFTAIHEALAAKLQE</sequence>
<feature type="domain" description="Cell envelope-related transcriptional attenuator" evidence="3">
    <location>
        <begin position="97"/>
        <end position="246"/>
    </location>
</feature>
<dbReference type="Proteomes" id="UP000178964">
    <property type="component" value="Unassembled WGS sequence"/>
</dbReference>
<evidence type="ECO:0000256" key="2">
    <source>
        <dbReference type="SAM" id="Phobius"/>
    </source>
</evidence>
<protein>
    <recommendedName>
        <fullName evidence="3">Cell envelope-related transcriptional attenuator domain-containing protein</fullName>
    </recommendedName>
</protein>
<keyword evidence="2" id="KW-0472">Membrane</keyword>
<dbReference type="Pfam" id="PF03816">
    <property type="entry name" value="LytR_cpsA_psr"/>
    <property type="match status" value="1"/>
</dbReference>
<evidence type="ECO:0000313" key="4">
    <source>
        <dbReference type="EMBL" id="OGC59330.1"/>
    </source>
</evidence>
<dbReference type="InterPro" id="IPR004474">
    <property type="entry name" value="LytR_CpsA_psr"/>
</dbReference>
<dbReference type="PANTHER" id="PTHR33392:SF6">
    <property type="entry name" value="POLYISOPRENYL-TEICHOIC ACID--PEPTIDOGLYCAN TEICHOIC ACID TRANSFERASE TAGU"/>
    <property type="match status" value="1"/>
</dbReference>
<dbReference type="InterPro" id="IPR050922">
    <property type="entry name" value="LytR/CpsA/Psr_CW_biosynth"/>
</dbReference>
<organism evidence="4 5">
    <name type="scientific">candidate division WWE3 bacterium RIFCSPLOWO2_01_FULL_42_11</name>
    <dbReference type="NCBI Taxonomy" id="1802627"/>
    <lineage>
        <taxon>Bacteria</taxon>
        <taxon>Katanobacteria</taxon>
    </lineage>
</organism>
<name>A0A1F4VQL9_UNCKA</name>
<proteinExistence type="inferred from homology"/>
<gene>
    <name evidence="4" type="ORF">A3A70_02720</name>
</gene>
<evidence type="ECO:0000313" key="5">
    <source>
        <dbReference type="Proteomes" id="UP000178964"/>
    </source>
</evidence>
<accession>A0A1F4VQL9</accession>
<keyword evidence="2" id="KW-1133">Transmembrane helix</keyword>
<evidence type="ECO:0000259" key="3">
    <source>
        <dbReference type="Pfam" id="PF03816"/>
    </source>
</evidence>
<evidence type="ECO:0000256" key="1">
    <source>
        <dbReference type="ARBA" id="ARBA00006068"/>
    </source>
</evidence>
<dbReference type="NCBIfam" id="TIGR00350">
    <property type="entry name" value="lytR_cpsA_psr"/>
    <property type="match status" value="1"/>
</dbReference>